<dbReference type="Pfam" id="PF00780">
    <property type="entry name" value="CNH"/>
    <property type="match status" value="1"/>
</dbReference>
<dbReference type="Proteomes" id="UP001085076">
    <property type="component" value="Miscellaneous, Linkage group lg03"/>
</dbReference>
<dbReference type="InterPro" id="IPR019452">
    <property type="entry name" value="VPS39/TGF_beta_rcpt-assoc_1"/>
</dbReference>
<dbReference type="InterPro" id="IPR032914">
    <property type="entry name" value="Vam6/VPS39/TRAP1"/>
</dbReference>
<dbReference type="Pfam" id="PF10367">
    <property type="entry name" value="zf-Vps39_C"/>
    <property type="match status" value="1"/>
</dbReference>
<evidence type="ECO:0000313" key="2">
    <source>
        <dbReference type="EMBL" id="KAJ0977053.1"/>
    </source>
</evidence>
<evidence type="ECO:0000259" key="1">
    <source>
        <dbReference type="PROSITE" id="PS50219"/>
    </source>
</evidence>
<dbReference type="PANTHER" id="PTHR12894:SF43">
    <property type="entry name" value="VACUOLAR SORTING PROTEIN 3"/>
    <property type="match status" value="1"/>
</dbReference>
<dbReference type="PANTHER" id="PTHR12894">
    <property type="entry name" value="CNH DOMAIN CONTAINING"/>
    <property type="match status" value="1"/>
</dbReference>
<proteinExistence type="predicted"/>
<dbReference type="InterPro" id="IPR001180">
    <property type="entry name" value="CNH_dom"/>
</dbReference>
<reference evidence="2" key="1">
    <citation type="submission" date="2021-03" db="EMBL/GenBank/DDBJ databases">
        <authorList>
            <person name="Li Z."/>
            <person name="Yang C."/>
        </authorList>
    </citation>
    <scope>NUCLEOTIDE SEQUENCE</scope>
    <source>
        <strain evidence="2">Dzin_1.0</strain>
        <tissue evidence="2">Leaf</tissue>
    </source>
</reference>
<dbReference type="InterPro" id="IPR011047">
    <property type="entry name" value="Quinoprotein_ADH-like_sf"/>
</dbReference>
<dbReference type="EMBL" id="JAGGNH010000003">
    <property type="protein sequence ID" value="KAJ0977053.1"/>
    <property type="molecule type" value="Genomic_DNA"/>
</dbReference>
<organism evidence="2 3">
    <name type="scientific">Dioscorea zingiberensis</name>
    <dbReference type="NCBI Taxonomy" id="325984"/>
    <lineage>
        <taxon>Eukaryota</taxon>
        <taxon>Viridiplantae</taxon>
        <taxon>Streptophyta</taxon>
        <taxon>Embryophyta</taxon>
        <taxon>Tracheophyta</taxon>
        <taxon>Spermatophyta</taxon>
        <taxon>Magnoliopsida</taxon>
        <taxon>Liliopsida</taxon>
        <taxon>Dioscoreales</taxon>
        <taxon>Dioscoreaceae</taxon>
        <taxon>Dioscorea</taxon>
    </lineage>
</organism>
<dbReference type="InterPro" id="IPR019453">
    <property type="entry name" value="VPS39/TGFA1_Znf"/>
</dbReference>
<gene>
    <name evidence="2" type="ORF">J5N97_012527</name>
</gene>
<dbReference type="AlphaFoldDB" id="A0A9D5CP39"/>
<dbReference type="GO" id="GO:0016020">
    <property type="term" value="C:membrane"/>
    <property type="evidence" value="ECO:0007669"/>
    <property type="project" value="TreeGrafter"/>
</dbReference>
<comment type="caution">
    <text evidence="2">The sequence shown here is derived from an EMBL/GenBank/DDBJ whole genome shotgun (WGS) entry which is preliminary data.</text>
</comment>
<dbReference type="SUPFAM" id="SSF50998">
    <property type="entry name" value="Quinoprotein alcohol dehydrogenase-like"/>
    <property type="match status" value="1"/>
</dbReference>
<dbReference type="GO" id="GO:0034058">
    <property type="term" value="P:endosomal vesicle fusion"/>
    <property type="evidence" value="ECO:0007669"/>
    <property type="project" value="TreeGrafter"/>
</dbReference>
<dbReference type="OrthoDB" id="10258882at2759"/>
<feature type="domain" description="CNH" evidence="1">
    <location>
        <begin position="33"/>
        <end position="357"/>
    </location>
</feature>
<accession>A0A9D5CP39</accession>
<dbReference type="GO" id="GO:0006914">
    <property type="term" value="P:autophagy"/>
    <property type="evidence" value="ECO:0007669"/>
    <property type="project" value="TreeGrafter"/>
</dbReference>
<sequence>MEASSRRSGDRTVLEPLMEINPAEIAGVSPATPLSVRSVALSSVSHPILVFIGTGGGKLLLLSLDPSSKSIELLRSVSVSNRPIDSIEILMEIDRILVLSDGFLFLIDRLLLQPVRKLGFIKDVTAATRRVGFGDSLNLDFSGDGLLKADVSSAGQRLLKKLGGGIRANGVKQPRVSESQRGKESNCLIAVAALKRLVLIELLVTASSDVDSDYGGVSVLLKEIQGVEGVKTMTWIGDSIIVGSLDGYILFSASTGKCTPIFSLPESSGPPKSRTLLKSKEVLLLVDNVGVVVNDVGQPVGGSLVFQYVPESIAEMSSYVIVARDGKMELYRRKTGTCIQSLNFAKSGSGPCVVANDEQQSGEVVLVATSHKVTFLCKVSAEEQIKGLLRKKNFKEAICLLEEMESEDEITEEMLSFIHAQLGFLLLFDLHFEDAVNHFLLSKSMQPSELFPFIMRDPNRWSHLVPRNRYWGLHPPPVPLEDVVDDGLIAIQRGMFLRKAGVDTSADEDFLSNLPSKAELLESGITNIIRYLHVSRNKDLSPPIREGVDTLLMFLYRALNHVDDMEQLASSENSCVVEELESLLGDSGHLRTLAFLYASKGMSSKALSIWHILARNYSTGLWKDNPISAERDLPDVSVDPITGQKAAAIEASKLLEESADQDLVLEHLGWIADIDQDLAVMILTSEKRVNQLPLEEVLNAIDPKKVEIQQRYLQWLIEDQDSDDIHFHTLYALSLAKSAIEAIESTSGSTNFKADNERNVSDVVSGSENSIREKLQVFLQASDLYDPEEVLDLIGRSELWLEKAILCKKMGQETLVLQILALKLEDCEAAEQYCAEIGRDDAYMQLLDMYLDPQNGKAPMLNAAVRLLHNHGESLDPLQVLEKLSPDMPLQLASNTILRMLRARVHHHHQGQIVHQISKAMSLDAQLARIEERSRYVQINDESICDSCHARLGTKLFAMYPDDSIVCYKCYRRLGESTSARGRNFKQDPVFKQGWLVTR</sequence>
<dbReference type="GO" id="GO:0005737">
    <property type="term" value="C:cytoplasm"/>
    <property type="evidence" value="ECO:0007669"/>
    <property type="project" value="TreeGrafter"/>
</dbReference>
<reference evidence="2" key="2">
    <citation type="journal article" date="2022" name="Hortic Res">
        <title>The genome of Dioscorea zingiberensis sheds light on the biosynthesis, origin and evolution of the medicinally important diosgenin saponins.</title>
        <authorList>
            <person name="Li Y."/>
            <person name="Tan C."/>
            <person name="Li Z."/>
            <person name="Guo J."/>
            <person name="Li S."/>
            <person name="Chen X."/>
            <person name="Wang C."/>
            <person name="Dai X."/>
            <person name="Yang H."/>
            <person name="Song W."/>
            <person name="Hou L."/>
            <person name="Xu J."/>
            <person name="Tong Z."/>
            <person name="Xu A."/>
            <person name="Yuan X."/>
            <person name="Wang W."/>
            <person name="Yang Q."/>
            <person name="Chen L."/>
            <person name="Sun Z."/>
            <person name="Wang K."/>
            <person name="Pan B."/>
            <person name="Chen J."/>
            <person name="Bao Y."/>
            <person name="Liu F."/>
            <person name="Qi X."/>
            <person name="Gang D.R."/>
            <person name="Wen J."/>
            <person name="Li J."/>
        </authorList>
    </citation>
    <scope>NUCLEOTIDE SEQUENCE</scope>
    <source>
        <strain evidence="2">Dzin_1.0</strain>
    </source>
</reference>
<evidence type="ECO:0000313" key="3">
    <source>
        <dbReference type="Proteomes" id="UP001085076"/>
    </source>
</evidence>
<protein>
    <recommendedName>
        <fullName evidence="1">CNH domain-containing protein</fullName>
    </recommendedName>
</protein>
<keyword evidence="3" id="KW-1185">Reference proteome</keyword>
<name>A0A9D5CP39_9LILI</name>
<dbReference type="Pfam" id="PF10366">
    <property type="entry name" value="Vps39_1"/>
    <property type="match status" value="1"/>
</dbReference>
<dbReference type="PROSITE" id="PS50219">
    <property type="entry name" value="CNH"/>
    <property type="match status" value="1"/>
</dbReference>